<dbReference type="InterPro" id="IPR045864">
    <property type="entry name" value="aa-tRNA-synth_II/BPL/LPL"/>
</dbReference>
<dbReference type="GO" id="GO:0016757">
    <property type="term" value="F:glycosyltransferase activity"/>
    <property type="evidence" value="ECO:0007669"/>
    <property type="project" value="UniProtKB-KW"/>
</dbReference>
<dbReference type="PIRSF" id="PIRSF001549">
    <property type="entry name" value="His-tRNA_synth"/>
    <property type="match status" value="1"/>
</dbReference>
<feature type="domain" description="Aminoacyl-transfer RNA synthetases class-II family profile" evidence="11">
    <location>
        <begin position="26"/>
        <end position="398"/>
    </location>
</feature>
<dbReference type="EMBL" id="FMXR01000006">
    <property type="protein sequence ID" value="SDB09462.1"/>
    <property type="molecule type" value="Genomic_DNA"/>
</dbReference>
<comment type="pathway">
    <text evidence="2 9">Amino-acid biosynthesis; L-histidine biosynthesis; L-histidine from 5-phospho-alpha-D-ribose 1-diphosphate: step 1/9.</text>
</comment>
<evidence type="ECO:0000256" key="1">
    <source>
        <dbReference type="ARBA" id="ARBA00004496"/>
    </source>
</evidence>
<comment type="function">
    <text evidence="8 9">Required for the first step of histidine biosynthesis. May allow the feedback regulation of ATP phosphoribosyltransferase activity by histidine.</text>
</comment>
<dbReference type="SUPFAM" id="SSF55681">
    <property type="entry name" value="Class II aaRS and biotin synthetases"/>
    <property type="match status" value="1"/>
</dbReference>
<keyword evidence="7 9" id="KW-0368">Histidine biosynthesis</keyword>
<dbReference type="Proteomes" id="UP000199228">
    <property type="component" value="Unassembled WGS sequence"/>
</dbReference>
<dbReference type="PROSITE" id="PS50862">
    <property type="entry name" value="AA_TRNA_LIGASE_II"/>
    <property type="match status" value="1"/>
</dbReference>
<dbReference type="InterPro" id="IPR006195">
    <property type="entry name" value="aa-tRNA-synth_II"/>
</dbReference>
<evidence type="ECO:0000256" key="3">
    <source>
        <dbReference type="ARBA" id="ARBA00005539"/>
    </source>
</evidence>
<organism evidence="12 13">
    <name type="scientific">Eubacterium oxidoreducens</name>
    <dbReference type="NCBI Taxonomy" id="1732"/>
    <lineage>
        <taxon>Bacteria</taxon>
        <taxon>Bacillati</taxon>
        <taxon>Bacillota</taxon>
        <taxon>Clostridia</taxon>
        <taxon>Eubacteriales</taxon>
        <taxon>Eubacteriaceae</taxon>
        <taxon>Eubacterium</taxon>
    </lineage>
</organism>
<keyword evidence="12" id="KW-0328">Glycosyltransferase</keyword>
<evidence type="ECO:0000256" key="9">
    <source>
        <dbReference type="HAMAP-Rule" id="MF_00125"/>
    </source>
</evidence>
<dbReference type="RefSeq" id="WP_090172273.1">
    <property type="nucleotide sequence ID" value="NZ_FMXR01000006.1"/>
</dbReference>
<evidence type="ECO:0000313" key="13">
    <source>
        <dbReference type="Proteomes" id="UP000199228"/>
    </source>
</evidence>
<gene>
    <name evidence="9" type="primary">hisZ</name>
    <name evidence="12" type="ORF">SAMN02910417_00709</name>
</gene>
<dbReference type="OrthoDB" id="9800814at2"/>
<protein>
    <recommendedName>
        <fullName evidence="4 9">ATP phosphoribosyltransferase regulatory subunit</fullName>
    </recommendedName>
</protein>
<dbReference type="GO" id="GO:0005737">
    <property type="term" value="C:cytoplasm"/>
    <property type="evidence" value="ECO:0007669"/>
    <property type="project" value="UniProtKB-SubCell"/>
</dbReference>
<comment type="subunit">
    <text evidence="9">Heteromultimer composed of HisG and HisZ subunits.</text>
</comment>
<dbReference type="GO" id="GO:0004821">
    <property type="term" value="F:histidine-tRNA ligase activity"/>
    <property type="evidence" value="ECO:0007669"/>
    <property type="project" value="TreeGrafter"/>
</dbReference>
<feature type="binding site" evidence="10">
    <location>
        <position position="125"/>
    </location>
    <ligand>
        <name>L-histidine</name>
        <dbReference type="ChEBI" id="CHEBI:57595"/>
    </ligand>
</feature>
<evidence type="ECO:0000256" key="2">
    <source>
        <dbReference type="ARBA" id="ARBA00004667"/>
    </source>
</evidence>
<dbReference type="CDD" id="cd00773">
    <property type="entry name" value="HisRS-like_core"/>
    <property type="match status" value="1"/>
</dbReference>
<evidence type="ECO:0000256" key="6">
    <source>
        <dbReference type="ARBA" id="ARBA00022605"/>
    </source>
</evidence>
<dbReference type="AlphaFoldDB" id="A0A1G6AM68"/>
<evidence type="ECO:0000256" key="7">
    <source>
        <dbReference type="ARBA" id="ARBA00023102"/>
    </source>
</evidence>
<evidence type="ECO:0000256" key="5">
    <source>
        <dbReference type="ARBA" id="ARBA00022490"/>
    </source>
</evidence>
<dbReference type="InterPro" id="IPR004517">
    <property type="entry name" value="HisZ"/>
</dbReference>
<comment type="subcellular location">
    <subcellularLocation>
        <location evidence="1 9">Cytoplasm</location>
    </subcellularLocation>
</comment>
<keyword evidence="5 9" id="KW-0963">Cytoplasm</keyword>
<dbReference type="UniPathway" id="UPA00031">
    <property type="reaction ID" value="UER00006"/>
</dbReference>
<comment type="similarity">
    <text evidence="3 9">Belongs to the class-II aminoacyl-tRNA synthetase family. HisZ subfamily.</text>
</comment>
<dbReference type="InterPro" id="IPR041715">
    <property type="entry name" value="HisRS-like_core"/>
</dbReference>
<dbReference type="HAMAP" id="MF_00125">
    <property type="entry name" value="HisZ"/>
    <property type="match status" value="1"/>
</dbReference>
<keyword evidence="12" id="KW-0808">Transferase</keyword>
<dbReference type="Gene3D" id="3.30.930.10">
    <property type="entry name" value="Bira Bifunctional Protein, Domain 2"/>
    <property type="match status" value="1"/>
</dbReference>
<dbReference type="STRING" id="1732.SAMN02910417_00709"/>
<evidence type="ECO:0000256" key="10">
    <source>
        <dbReference type="PIRSR" id="PIRSR001549-1"/>
    </source>
</evidence>
<feature type="binding site" evidence="10">
    <location>
        <position position="129"/>
    </location>
    <ligand>
        <name>L-histidine</name>
        <dbReference type="ChEBI" id="CHEBI:57595"/>
    </ligand>
</feature>
<evidence type="ECO:0000313" key="12">
    <source>
        <dbReference type="EMBL" id="SDB09462.1"/>
    </source>
</evidence>
<keyword evidence="6 9" id="KW-0028">Amino-acid biosynthesis</keyword>
<reference evidence="12 13" key="1">
    <citation type="submission" date="2016-10" db="EMBL/GenBank/DDBJ databases">
        <authorList>
            <person name="de Groot N.N."/>
        </authorList>
    </citation>
    <scope>NUCLEOTIDE SEQUENCE [LARGE SCALE GENOMIC DNA]</scope>
    <source>
        <strain evidence="12 13">DSM 3217</strain>
    </source>
</reference>
<feature type="binding site" evidence="10">
    <location>
        <begin position="81"/>
        <end position="83"/>
    </location>
    <ligand>
        <name>L-histidine</name>
        <dbReference type="ChEBI" id="CHEBI:57595"/>
    </ligand>
</feature>
<evidence type="ECO:0000256" key="4">
    <source>
        <dbReference type="ARBA" id="ARBA00020397"/>
    </source>
</evidence>
<sequence length="398" mass="45767">MKKNILHTPDGVRDLYNEQCENKLYLEHQFRKVLRRFGYHPIQTPTLEFFDVFNSQVGSVSSKNMYKLFDQEGNTMVIRPDITPSIARCVSKYYPESKMPIRMYYLGNTFVNNSSYQGRLKEVTQVGAELINNAHVDGDAEMIMMMIHALLSAGLDEFQISIGHAGFFEGLVKATNLGEELTDRITDLILNRNFWGVKELLEPLKLDADLKELFARIGDLYPDGESILKLLPFAQKYPNVKEAIHRLHDIYEVLKLYGVTQYVSFDPGMPEMHDYYTGVIFNAYSFGSGEPIAKGGRYDNLIGHFGKDAPAIGFAIVVDQIMMALNNQKKEFPRRKNRLLIMYSKEHLKEAISIANEHRSKDENVELLLISSKVSQEEYNEYMKVNNFDTIIRLDEDK</sequence>
<comment type="miscellaneous">
    <text evidence="9">This function is generally fulfilled by the C-terminal part of HisG, which is missing in some bacteria such as this one.</text>
</comment>
<dbReference type="GO" id="GO:0140096">
    <property type="term" value="F:catalytic activity, acting on a protein"/>
    <property type="evidence" value="ECO:0007669"/>
    <property type="project" value="UniProtKB-ARBA"/>
</dbReference>
<dbReference type="NCBIfam" id="TIGR00443">
    <property type="entry name" value="hisZ_biosyn_reg"/>
    <property type="match status" value="1"/>
</dbReference>
<dbReference type="InterPro" id="IPR004516">
    <property type="entry name" value="HisRS/HisZ"/>
</dbReference>
<dbReference type="GO" id="GO:0006427">
    <property type="term" value="P:histidyl-tRNA aminoacylation"/>
    <property type="evidence" value="ECO:0007669"/>
    <property type="project" value="TreeGrafter"/>
</dbReference>
<proteinExistence type="inferred from homology"/>
<dbReference type="Pfam" id="PF13393">
    <property type="entry name" value="tRNA-synt_His"/>
    <property type="match status" value="1"/>
</dbReference>
<keyword evidence="13" id="KW-1185">Reference proteome</keyword>
<feature type="binding site" evidence="10">
    <location>
        <begin position="275"/>
        <end position="276"/>
    </location>
    <ligand>
        <name>L-histidine</name>
        <dbReference type="ChEBI" id="CHEBI:57595"/>
    </ligand>
</feature>
<dbReference type="PANTHER" id="PTHR43707">
    <property type="entry name" value="HISTIDYL-TRNA SYNTHETASE"/>
    <property type="match status" value="1"/>
</dbReference>
<evidence type="ECO:0000256" key="8">
    <source>
        <dbReference type="ARBA" id="ARBA00025246"/>
    </source>
</evidence>
<evidence type="ECO:0000259" key="11">
    <source>
        <dbReference type="PROSITE" id="PS50862"/>
    </source>
</evidence>
<dbReference type="PANTHER" id="PTHR43707:SF6">
    <property type="entry name" value="ATP PHOSPHORIBOSYLTRANSFERASE REGULATORY SUBUNIT"/>
    <property type="match status" value="1"/>
</dbReference>
<accession>A0A1G6AM68</accession>
<name>A0A1G6AM68_EUBOX</name>
<dbReference type="GO" id="GO:0000105">
    <property type="term" value="P:L-histidine biosynthetic process"/>
    <property type="evidence" value="ECO:0007669"/>
    <property type="project" value="UniProtKB-UniRule"/>
</dbReference>